<keyword evidence="1" id="KW-0812">Transmembrane</keyword>
<dbReference type="AlphaFoldDB" id="H0G9V4"/>
<dbReference type="Proteomes" id="UP000004038">
    <property type="component" value="Unassembled WGS sequence"/>
</dbReference>
<evidence type="ECO:0000313" key="3">
    <source>
        <dbReference type="Proteomes" id="UP000004038"/>
    </source>
</evidence>
<accession>H0G9V4</accession>
<evidence type="ECO:0000313" key="2">
    <source>
        <dbReference type="EMBL" id="EHK73917.1"/>
    </source>
</evidence>
<gene>
    <name evidence="2" type="ORF">SM0020_31559</name>
</gene>
<sequence>MRKFARFDRCCPFPSVSRCYDRFMRTDTKKSLSPLIFALATGVLALVFLLAFKGWIANGADIFLSLAQAGLAWCI</sequence>
<evidence type="ECO:0000256" key="1">
    <source>
        <dbReference type="SAM" id="Phobius"/>
    </source>
</evidence>
<dbReference type="EMBL" id="AGVV01000110">
    <property type="protein sequence ID" value="EHK73917.1"/>
    <property type="molecule type" value="Genomic_DNA"/>
</dbReference>
<keyword evidence="1" id="KW-1133">Transmembrane helix</keyword>
<keyword evidence="1" id="KW-0472">Membrane</keyword>
<reference evidence="2 3" key="1">
    <citation type="journal article" date="2012" name="J. Bacteriol.">
        <title>Draft Genome Sequence of Sinorhizobium meliloti CCNWSX0020, a Nitrogen-Fixing Symbiont with Copper Tolerance Capability Isolated from Lead-Zinc Mine Tailings.</title>
        <authorList>
            <person name="Li Z."/>
            <person name="Ma Z."/>
            <person name="Hao X."/>
            <person name="Wei G."/>
        </authorList>
    </citation>
    <scope>NUCLEOTIDE SEQUENCE [LARGE SCALE GENOMIC DNA]</scope>
    <source>
        <strain evidence="2 3">CCNWSX0020</strain>
    </source>
</reference>
<proteinExistence type="predicted"/>
<dbReference type="PATRIC" id="fig|1107881.3.peg.6376"/>
<feature type="transmembrane region" description="Helical" evidence="1">
    <location>
        <begin position="32"/>
        <end position="56"/>
    </location>
</feature>
<name>H0G9V4_RHIML</name>
<organism evidence="2 3">
    <name type="scientific">Sinorhizobium meliloti CCNWSX0020</name>
    <dbReference type="NCBI Taxonomy" id="1107881"/>
    <lineage>
        <taxon>Bacteria</taxon>
        <taxon>Pseudomonadati</taxon>
        <taxon>Pseudomonadota</taxon>
        <taxon>Alphaproteobacteria</taxon>
        <taxon>Hyphomicrobiales</taxon>
        <taxon>Rhizobiaceae</taxon>
        <taxon>Sinorhizobium/Ensifer group</taxon>
        <taxon>Sinorhizobium</taxon>
    </lineage>
</organism>
<protein>
    <submittedName>
        <fullName evidence="2">Uncharacterized protein</fullName>
    </submittedName>
</protein>